<sequence>MTKSILVVTDEHDNLPIEKAHTVTSYLDAKLEFVRFLNKLDTEDEQQRQQIIDENKQILQHDISKICGEDANVTCNVVATDDIAGWILSACKENKFDFVVKASNQTDSLTHTPLDSLLMQKLPCPIFLASNRKWKSKKVILAAVDLSTNDKLKKDYNNIVLKWIALLSSVFDYEAHIIYSIPISRPLLEFDVIDKLEVQKSKQPEAEKKLSSLTSNFNLGDAHTHITVGTVEKNIPSLANKLKADLVIMGCVGQKGLKDFLFGKTAENTLDKLRTDLLICRGQRSKIRK</sequence>
<dbReference type="SUPFAM" id="SSF52402">
    <property type="entry name" value="Adenine nucleotide alpha hydrolases-like"/>
    <property type="match status" value="2"/>
</dbReference>
<evidence type="ECO:0000256" key="2">
    <source>
        <dbReference type="ARBA" id="ARBA00008791"/>
    </source>
</evidence>
<dbReference type="InterPro" id="IPR006016">
    <property type="entry name" value="UspA"/>
</dbReference>
<dbReference type="Pfam" id="PF00582">
    <property type="entry name" value="Usp"/>
    <property type="match status" value="1"/>
</dbReference>
<evidence type="ECO:0000313" key="7">
    <source>
        <dbReference type="Proteomes" id="UP001157133"/>
    </source>
</evidence>
<comment type="caution">
    <text evidence="6">The sequence shown here is derived from an EMBL/GenBank/DDBJ whole genome shotgun (WGS) entry which is preliminary data.</text>
</comment>
<comment type="subcellular location">
    <subcellularLocation>
        <location evidence="1">Cytoplasm</location>
    </subcellularLocation>
</comment>
<feature type="domain" description="UspA" evidence="5">
    <location>
        <begin position="140"/>
        <end position="281"/>
    </location>
</feature>
<gene>
    <name evidence="6" type="ORF">theurythT_05370</name>
</gene>
<comment type="similarity">
    <text evidence="2">Belongs to the universal stress protein A family.</text>
</comment>
<name>A0ABQ6H2V6_9GAMM</name>
<accession>A0ABQ6H2V6</accession>
<evidence type="ECO:0000313" key="6">
    <source>
        <dbReference type="EMBL" id="GLX81085.1"/>
    </source>
</evidence>
<dbReference type="RefSeq" id="WP_284206415.1">
    <property type="nucleotide sequence ID" value="NZ_BSSU01000003.1"/>
</dbReference>
<evidence type="ECO:0000256" key="4">
    <source>
        <dbReference type="ARBA" id="ARBA00037131"/>
    </source>
</evidence>
<keyword evidence="3" id="KW-0963">Cytoplasm</keyword>
<reference evidence="6 7" key="1">
    <citation type="submission" date="2023-03" db="EMBL/GenBank/DDBJ databases">
        <title>Draft genome sequence of Thalassotalea eurytherma JCM 18482T.</title>
        <authorList>
            <person name="Sawabe T."/>
        </authorList>
    </citation>
    <scope>NUCLEOTIDE SEQUENCE [LARGE SCALE GENOMIC DNA]</scope>
    <source>
        <strain evidence="6 7">JCM 18482</strain>
    </source>
</reference>
<evidence type="ECO:0000256" key="3">
    <source>
        <dbReference type="ARBA" id="ARBA00022490"/>
    </source>
</evidence>
<dbReference type="Proteomes" id="UP001157133">
    <property type="component" value="Unassembled WGS sequence"/>
</dbReference>
<evidence type="ECO:0000259" key="5">
    <source>
        <dbReference type="Pfam" id="PF00582"/>
    </source>
</evidence>
<dbReference type="EMBL" id="BSSU01000003">
    <property type="protein sequence ID" value="GLX81085.1"/>
    <property type="molecule type" value="Genomic_DNA"/>
</dbReference>
<dbReference type="PANTHER" id="PTHR47892:SF1">
    <property type="entry name" value="UNIVERSAL STRESS PROTEIN E"/>
    <property type="match status" value="1"/>
</dbReference>
<keyword evidence="7" id="KW-1185">Reference proteome</keyword>
<evidence type="ECO:0000256" key="1">
    <source>
        <dbReference type="ARBA" id="ARBA00004496"/>
    </source>
</evidence>
<organism evidence="6 7">
    <name type="scientific">Thalassotalea eurytherma</name>
    <dbReference type="NCBI Taxonomy" id="1144278"/>
    <lineage>
        <taxon>Bacteria</taxon>
        <taxon>Pseudomonadati</taxon>
        <taxon>Pseudomonadota</taxon>
        <taxon>Gammaproteobacteria</taxon>
        <taxon>Alteromonadales</taxon>
        <taxon>Colwelliaceae</taxon>
        <taxon>Thalassotalea</taxon>
    </lineage>
</organism>
<proteinExistence type="inferred from homology"/>
<dbReference type="Gene3D" id="3.40.50.12370">
    <property type="match status" value="1"/>
</dbReference>
<comment type="function">
    <text evidence="4">Required for resistance to DNA-damaging agents.</text>
</comment>
<dbReference type="PANTHER" id="PTHR47892">
    <property type="entry name" value="UNIVERSAL STRESS PROTEIN E"/>
    <property type="match status" value="1"/>
</dbReference>
<protein>
    <submittedName>
        <fullName evidence="6">Universal stress protein E</fullName>
    </submittedName>
</protein>